<dbReference type="InterPro" id="IPR023606">
    <property type="entry name" value="CoA-Trfase_III_dom_1_sf"/>
</dbReference>
<keyword evidence="1 2" id="KW-0808">Transferase</keyword>
<evidence type="ECO:0000313" key="3">
    <source>
        <dbReference type="Proteomes" id="UP001251374"/>
    </source>
</evidence>
<dbReference type="InterPro" id="IPR050509">
    <property type="entry name" value="CoA-transferase_III"/>
</dbReference>
<name>A0ABU1HJ10_9GAMM</name>
<organism evidence="2 3">
    <name type="scientific">Franzmannia qiaohouensis</name>
    <dbReference type="NCBI Taxonomy" id="1329370"/>
    <lineage>
        <taxon>Bacteria</taxon>
        <taxon>Pseudomonadati</taxon>
        <taxon>Pseudomonadota</taxon>
        <taxon>Gammaproteobacteria</taxon>
        <taxon>Oceanospirillales</taxon>
        <taxon>Halomonadaceae</taxon>
        <taxon>Franzmannia</taxon>
    </lineage>
</organism>
<proteinExistence type="predicted"/>
<dbReference type="RefSeq" id="WP_309724866.1">
    <property type="nucleotide sequence ID" value="NZ_JARWAM010000019.1"/>
</dbReference>
<dbReference type="Gene3D" id="3.30.1540.10">
    <property type="entry name" value="formyl-coa transferase, domain 3"/>
    <property type="match status" value="1"/>
</dbReference>
<dbReference type="InterPro" id="IPR044855">
    <property type="entry name" value="CoA-Trfase_III_dom3_sf"/>
</dbReference>
<gene>
    <name evidence="2" type="ORF">QC821_19555</name>
</gene>
<dbReference type="InterPro" id="IPR003673">
    <property type="entry name" value="CoA-Trfase_fam_III"/>
</dbReference>
<evidence type="ECO:0000313" key="2">
    <source>
        <dbReference type="EMBL" id="MDR5907477.1"/>
    </source>
</evidence>
<dbReference type="PANTHER" id="PTHR48228">
    <property type="entry name" value="SUCCINYL-COA--D-CITRAMALATE COA-TRANSFERASE"/>
    <property type="match status" value="1"/>
</dbReference>
<comment type="caution">
    <text evidence="2">The sequence shown here is derived from an EMBL/GenBank/DDBJ whole genome shotgun (WGS) entry which is preliminary data.</text>
</comment>
<dbReference type="EC" id="2.8.3.-" evidence="2"/>
<sequence>MSDNTVSQRQPLEGIKVLDLSRLIAGGFIGTVLADFGAEVVKIEQPGSGDPLRAWSPSNSQLWWKVYARNKKSMTLDLSTDEGRQLLLDLVVHFDVLTESFIPGKLESWGLGPDELLARNPELVIVRASGWGQTGAYSKRPGFGTLIESMSGFADMTGYPDSPPTLPPLPLADMVTSLYGTIGTMVALFDRLRTGEGGQVIDLAIYEPLVSILGPMAAEYQHFGIKQPRRGNRAPTNAPRNIYYTSDQRWIAISAATQSMFVKFFQALGLESYIDDPRFETNHHRIENVEALDALIQGVMGNRTQEENLAIFHKAGVTAAPVYDIEQLLDDEHVKTREVIVDIEDQDWQSIKMHNVIPRLSKTPGRIQHSGPLLGEHTESVLSDAGFSQEQIDTMKANGLFGREQGEQQ</sequence>
<dbReference type="PANTHER" id="PTHR48228:SF6">
    <property type="entry name" value="L-CARNITINE COA-TRANSFERASE"/>
    <property type="match status" value="1"/>
</dbReference>
<keyword evidence="3" id="KW-1185">Reference proteome</keyword>
<dbReference type="GO" id="GO:0016740">
    <property type="term" value="F:transferase activity"/>
    <property type="evidence" value="ECO:0007669"/>
    <property type="project" value="UniProtKB-KW"/>
</dbReference>
<dbReference type="Pfam" id="PF02515">
    <property type="entry name" value="CoA_transf_3"/>
    <property type="match status" value="1"/>
</dbReference>
<reference evidence="2 3" key="1">
    <citation type="submission" date="2023-04" db="EMBL/GenBank/DDBJ databases">
        <title>A long-awaited taxogenomic arrangement of the family Halomonadaceae.</title>
        <authorList>
            <person name="De La Haba R."/>
            <person name="Chuvochina M."/>
            <person name="Wittouck S."/>
            <person name="Arahal D.R."/>
            <person name="Sanchez-Porro C."/>
            <person name="Hugenholtz P."/>
            <person name="Ventosa A."/>
        </authorList>
    </citation>
    <scope>NUCLEOTIDE SEQUENCE [LARGE SCALE GENOMIC DNA]</scope>
    <source>
        <strain evidence="2 3">DSM 26770</strain>
    </source>
</reference>
<dbReference type="Gene3D" id="3.40.50.10540">
    <property type="entry name" value="Crotonobetainyl-coa:carnitine coa-transferase, domain 1"/>
    <property type="match status" value="1"/>
</dbReference>
<dbReference type="Proteomes" id="UP001251374">
    <property type="component" value="Unassembled WGS sequence"/>
</dbReference>
<evidence type="ECO:0000256" key="1">
    <source>
        <dbReference type="ARBA" id="ARBA00022679"/>
    </source>
</evidence>
<accession>A0ABU1HJ10</accession>
<dbReference type="SUPFAM" id="SSF89796">
    <property type="entry name" value="CoA-transferase family III (CaiB/BaiF)"/>
    <property type="match status" value="1"/>
</dbReference>
<dbReference type="EMBL" id="JARWAM010000019">
    <property type="protein sequence ID" value="MDR5907477.1"/>
    <property type="molecule type" value="Genomic_DNA"/>
</dbReference>
<protein>
    <submittedName>
        <fullName evidence="2">CoA transferase</fullName>
        <ecNumber evidence="2">2.8.3.-</ecNumber>
    </submittedName>
</protein>